<dbReference type="InterPro" id="IPR006139">
    <property type="entry name" value="D-isomer_2_OHA_DH_cat_dom"/>
</dbReference>
<dbReference type="Gene3D" id="3.30.1330.90">
    <property type="entry name" value="D-3-phosphoglycerate dehydrogenase, domain 3"/>
    <property type="match status" value="1"/>
</dbReference>
<comment type="catalytic activity">
    <reaction evidence="8 9">
        <text>(2R)-3-phosphoglycerate + NAD(+) = 3-phosphooxypyruvate + NADH + H(+)</text>
        <dbReference type="Rhea" id="RHEA:12641"/>
        <dbReference type="ChEBI" id="CHEBI:15378"/>
        <dbReference type="ChEBI" id="CHEBI:18110"/>
        <dbReference type="ChEBI" id="CHEBI:57540"/>
        <dbReference type="ChEBI" id="CHEBI:57945"/>
        <dbReference type="ChEBI" id="CHEBI:58272"/>
        <dbReference type="EC" id="1.1.1.95"/>
    </reaction>
</comment>
<dbReference type="NCBIfam" id="TIGR01327">
    <property type="entry name" value="PGDH"/>
    <property type="match status" value="1"/>
</dbReference>
<dbReference type="GO" id="GO:0051287">
    <property type="term" value="F:NAD binding"/>
    <property type="evidence" value="ECO:0007669"/>
    <property type="project" value="UniProtKB-UniRule"/>
</dbReference>
<comment type="similarity">
    <text evidence="3 9">Belongs to the D-isomer specific 2-hydroxyacid dehydrogenase family.</text>
</comment>
<dbReference type="InterPro" id="IPR006140">
    <property type="entry name" value="D-isomer_DH_NAD-bd"/>
</dbReference>
<dbReference type="Gene3D" id="3.30.70.260">
    <property type="match status" value="1"/>
</dbReference>
<dbReference type="GO" id="GO:0006564">
    <property type="term" value="P:L-serine biosynthetic process"/>
    <property type="evidence" value="ECO:0007669"/>
    <property type="project" value="UniProtKB-UniRule"/>
</dbReference>
<evidence type="ECO:0000256" key="3">
    <source>
        <dbReference type="ARBA" id="ARBA00005854"/>
    </source>
</evidence>
<dbReference type="Gene3D" id="3.40.50.720">
    <property type="entry name" value="NAD(P)-binding Rossmann-like Domain"/>
    <property type="match status" value="2"/>
</dbReference>
<accession>A0A0N9HTR9</accession>
<evidence type="ECO:0000313" key="11">
    <source>
        <dbReference type="EMBL" id="ALG05289.2"/>
    </source>
</evidence>
<dbReference type="EC" id="1.1.1.95" evidence="9"/>
<organism evidence="11">
    <name type="scientific">uncultured bacterium 5G12</name>
    <dbReference type="NCBI Taxonomy" id="1701325"/>
    <lineage>
        <taxon>Bacteria</taxon>
        <taxon>environmental samples</taxon>
    </lineage>
</organism>
<comment type="pathway">
    <text evidence="2 9">Amino-acid biosynthesis; L-serine biosynthesis; L-serine from 3-phospho-D-glycerate: step 1/3.</text>
</comment>
<comment type="function">
    <text evidence="1">Catalyzes the reversible oxidation of 3-phospho-D-glycerate to 3-phosphonooxypyruvate, the first step of the phosphorylated L-serine biosynthesis pathway. Also catalyzes the reversible oxidation of 2-hydroxyglutarate to 2-oxoglutarate.</text>
</comment>
<comment type="catalytic activity">
    <reaction evidence="7">
        <text>(R)-2-hydroxyglutarate + NAD(+) = 2-oxoglutarate + NADH + H(+)</text>
        <dbReference type="Rhea" id="RHEA:49612"/>
        <dbReference type="ChEBI" id="CHEBI:15378"/>
        <dbReference type="ChEBI" id="CHEBI:15801"/>
        <dbReference type="ChEBI" id="CHEBI:16810"/>
        <dbReference type="ChEBI" id="CHEBI:57540"/>
        <dbReference type="ChEBI" id="CHEBI:57945"/>
        <dbReference type="EC" id="1.1.1.399"/>
    </reaction>
</comment>
<dbReference type="Pfam" id="PF01842">
    <property type="entry name" value="ACT"/>
    <property type="match status" value="1"/>
</dbReference>
<dbReference type="SUPFAM" id="SSF55021">
    <property type="entry name" value="ACT-like"/>
    <property type="match status" value="1"/>
</dbReference>
<evidence type="ECO:0000256" key="7">
    <source>
        <dbReference type="ARBA" id="ARBA00048126"/>
    </source>
</evidence>
<dbReference type="CDD" id="cd04902">
    <property type="entry name" value="ACT_3PGDH-xct"/>
    <property type="match status" value="1"/>
</dbReference>
<dbReference type="InterPro" id="IPR045865">
    <property type="entry name" value="ACT-like_dom_sf"/>
</dbReference>
<dbReference type="EMBL" id="KT342857">
    <property type="protein sequence ID" value="ALG05289.2"/>
    <property type="molecule type" value="Genomic_DNA"/>
</dbReference>
<gene>
    <name evidence="11" type="primary">serA</name>
    <name evidence="11" type="ORF">5G12_030</name>
</gene>
<dbReference type="InterPro" id="IPR045626">
    <property type="entry name" value="PGDH_ASB_dom"/>
</dbReference>
<evidence type="ECO:0000259" key="10">
    <source>
        <dbReference type="PROSITE" id="PS51671"/>
    </source>
</evidence>
<dbReference type="GO" id="GO:0004617">
    <property type="term" value="F:phosphoglycerate dehydrogenase activity"/>
    <property type="evidence" value="ECO:0007669"/>
    <property type="project" value="UniProtKB-UniRule"/>
</dbReference>
<dbReference type="SUPFAM" id="SSF52283">
    <property type="entry name" value="Formate/glycerate dehydrogenase catalytic domain-like"/>
    <property type="match status" value="1"/>
</dbReference>
<feature type="domain" description="ACT" evidence="10">
    <location>
        <begin position="445"/>
        <end position="514"/>
    </location>
</feature>
<dbReference type="SUPFAM" id="SSF143548">
    <property type="entry name" value="Serine metabolism enzymes domain"/>
    <property type="match status" value="1"/>
</dbReference>
<dbReference type="CDD" id="cd12173">
    <property type="entry name" value="PGDH_4"/>
    <property type="match status" value="1"/>
</dbReference>
<evidence type="ECO:0000256" key="8">
    <source>
        <dbReference type="ARBA" id="ARBA00048731"/>
    </source>
</evidence>
<dbReference type="Pfam" id="PF19304">
    <property type="entry name" value="PGDH_inter"/>
    <property type="match status" value="1"/>
</dbReference>
<dbReference type="SUPFAM" id="SSF51735">
    <property type="entry name" value="NAD(P)-binding Rossmann-fold domains"/>
    <property type="match status" value="1"/>
</dbReference>
<dbReference type="InterPro" id="IPR002912">
    <property type="entry name" value="ACT_dom"/>
</dbReference>
<dbReference type="PROSITE" id="PS00671">
    <property type="entry name" value="D_2_HYDROXYACID_DH_3"/>
    <property type="match status" value="1"/>
</dbReference>
<dbReference type="PROSITE" id="PS00065">
    <property type="entry name" value="D_2_HYDROXYACID_DH_1"/>
    <property type="match status" value="1"/>
</dbReference>
<dbReference type="InterPro" id="IPR036291">
    <property type="entry name" value="NAD(P)-bd_dom_sf"/>
</dbReference>
<dbReference type="PANTHER" id="PTHR42938">
    <property type="entry name" value="FORMATE DEHYDROGENASE 1"/>
    <property type="match status" value="1"/>
</dbReference>
<dbReference type="Pfam" id="PF00389">
    <property type="entry name" value="2-Hacid_dh"/>
    <property type="match status" value="1"/>
</dbReference>
<proteinExistence type="inferred from homology"/>
<dbReference type="AlphaFoldDB" id="A0A0N9HTR9"/>
<keyword evidence="9" id="KW-0718">Serine biosynthesis</keyword>
<evidence type="ECO:0000256" key="2">
    <source>
        <dbReference type="ARBA" id="ARBA00005216"/>
    </source>
</evidence>
<dbReference type="InterPro" id="IPR029753">
    <property type="entry name" value="D-isomer_DH_CS"/>
</dbReference>
<evidence type="ECO:0000256" key="9">
    <source>
        <dbReference type="RuleBase" id="RU363003"/>
    </source>
</evidence>
<dbReference type="PROSITE" id="PS51671">
    <property type="entry name" value="ACT"/>
    <property type="match status" value="1"/>
</dbReference>
<keyword evidence="6 9" id="KW-0520">NAD</keyword>
<sequence length="514" mass="54354">MKILVREEIADAGLALLQSKFEVDVDVSSPLEDVIGAYDAIVIRSATKLTAELIDKGTQLKVIGRAGVGVDNVDVDAATRKGIVVANAPGANVVSAAEHTIGLLLSLARNIPQAHAALSEGRWERSRWGGVELADKVLGVLGFGRIGRQVARRALALEMRVVAYDPFVSAERFRELGVEPATFGEVLERVEFLTLHLPLTDDTRGSIDADTIAHMRDGVRIVNAARGELIDEPALIAALESGKVAGAAIDVFSKEPYSGPLLHAPNVVVTPHLAASTEEAQDRAGIVVAEQVVAALDGGVVTNAVNIPAIGAEDLEILGPFVPLAAKLGRLAMELAGGETRRIGIEVYGELAEHDTRLLTVAALNGAFQGHTEHPVNYVNAPIVAADRGIEVVEEKRRAAQDYTNLVAVTADGVRVAGTTIGQESRHFLVHALGFALEMEFSPRMALLKYDDVPGVIGRIGTLFGEAGVNIANMSVSRDRAGGKALMGLAIDSAVPDELREQLCEGMDDAYVIG</sequence>
<keyword evidence="5 9" id="KW-0560">Oxidoreductase</keyword>
<dbReference type="InterPro" id="IPR029752">
    <property type="entry name" value="D-isomer_DH_CS1"/>
</dbReference>
<evidence type="ECO:0000256" key="4">
    <source>
        <dbReference type="ARBA" id="ARBA00021582"/>
    </source>
</evidence>
<evidence type="ECO:0000256" key="5">
    <source>
        <dbReference type="ARBA" id="ARBA00023002"/>
    </source>
</evidence>
<dbReference type="InterPro" id="IPR029009">
    <property type="entry name" value="ASB_dom_sf"/>
</dbReference>
<protein>
    <recommendedName>
        <fullName evidence="4 9">D-3-phosphoglycerate dehydrogenase</fullName>
        <ecNumber evidence="9">1.1.1.95</ecNumber>
    </recommendedName>
</protein>
<reference evidence="11" key="1">
    <citation type="submission" date="2016-04" db="EMBL/GenBank/DDBJ databases">
        <title>Exploring the genomic information of specific uncultured soil bacteria through a new metagenomic library-based strategy.</title>
        <authorList>
            <person name="Liu Y."/>
            <person name="Zhang R."/>
        </authorList>
    </citation>
    <scope>NUCLEOTIDE SEQUENCE</scope>
</reference>
<evidence type="ECO:0000256" key="6">
    <source>
        <dbReference type="ARBA" id="ARBA00023027"/>
    </source>
</evidence>
<dbReference type="FunFam" id="3.40.50.720:FF:000021">
    <property type="entry name" value="D-3-phosphoglycerate dehydrogenase"/>
    <property type="match status" value="1"/>
</dbReference>
<dbReference type="Pfam" id="PF02826">
    <property type="entry name" value="2-Hacid_dh_C"/>
    <property type="match status" value="1"/>
</dbReference>
<keyword evidence="9" id="KW-0028">Amino-acid biosynthesis</keyword>
<dbReference type="InterPro" id="IPR006236">
    <property type="entry name" value="PGDH"/>
</dbReference>
<dbReference type="UniPathway" id="UPA00135">
    <property type="reaction ID" value="UER00196"/>
</dbReference>
<evidence type="ECO:0000256" key="1">
    <source>
        <dbReference type="ARBA" id="ARBA00003800"/>
    </source>
</evidence>
<dbReference type="PANTHER" id="PTHR42938:SF47">
    <property type="entry name" value="HYDROXYPYRUVATE REDUCTASE"/>
    <property type="match status" value="1"/>
</dbReference>
<name>A0A0N9HTR9_9BACT</name>